<dbReference type="Proteomes" id="UP000576969">
    <property type="component" value="Unassembled WGS sequence"/>
</dbReference>
<feature type="transmembrane region" description="Helical" evidence="7">
    <location>
        <begin position="490"/>
        <end position="510"/>
    </location>
</feature>
<dbReference type="AlphaFoldDB" id="A0A7Y9GKV8"/>
<dbReference type="InterPro" id="IPR003838">
    <property type="entry name" value="ABC3_permease_C"/>
</dbReference>
<dbReference type="PANTHER" id="PTHR30572">
    <property type="entry name" value="MEMBRANE COMPONENT OF TRANSPORTER-RELATED"/>
    <property type="match status" value="1"/>
</dbReference>
<protein>
    <submittedName>
        <fullName evidence="9">Putative ABC transport system permease protein</fullName>
    </submittedName>
</protein>
<dbReference type="Pfam" id="PF02687">
    <property type="entry name" value="FtsX"/>
    <property type="match status" value="1"/>
</dbReference>
<evidence type="ECO:0000313" key="9">
    <source>
        <dbReference type="EMBL" id="NYE18191.1"/>
    </source>
</evidence>
<name>A0A7Y9GKV8_9MICO</name>
<dbReference type="EMBL" id="JACCBV010000001">
    <property type="protein sequence ID" value="NYE18191.1"/>
    <property type="molecule type" value="Genomic_DNA"/>
</dbReference>
<evidence type="ECO:0000256" key="4">
    <source>
        <dbReference type="ARBA" id="ARBA00022989"/>
    </source>
</evidence>
<evidence type="ECO:0000256" key="7">
    <source>
        <dbReference type="SAM" id="Phobius"/>
    </source>
</evidence>
<evidence type="ECO:0000259" key="8">
    <source>
        <dbReference type="Pfam" id="PF02687"/>
    </source>
</evidence>
<gene>
    <name evidence="9" type="ORF">BJ991_000219</name>
</gene>
<accession>A0A7Y9GKV8</accession>
<feature type="transmembrane region" description="Helical" evidence="7">
    <location>
        <begin position="547"/>
        <end position="567"/>
    </location>
</feature>
<comment type="subcellular location">
    <subcellularLocation>
        <location evidence="1">Cell membrane</location>
        <topology evidence="1">Multi-pass membrane protein</topology>
    </subcellularLocation>
</comment>
<evidence type="ECO:0000313" key="10">
    <source>
        <dbReference type="Proteomes" id="UP000576969"/>
    </source>
</evidence>
<evidence type="ECO:0000256" key="3">
    <source>
        <dbReference type="ARBA" id="ARBA00022692"/>
    </source>
</evidence>
<evidence type="ECO:0000256" key="2">
    <source>
        <dbReference type="ARBA" id="ARBA00022475"/>
    </source>
</evidence>
<evidence type="ECO:0000256" key="5">
    <source>
        <dbReference type="ARBA" id="ARBA00023136"/>
    </source>
</evidence>
<keyword evidence="10" id="KW-1185">Reference proteome</keyword>
<feature type="transmembrane region" description="Helical" evidence="7">
    <location>
        <begin position="422"/>
        <end position="440"/>
    </location>
</feature>
<proteinExistence type="inferred from homology"/>
<sequence length="912" mass="93813">MSRRVTTRALVSHHLRSRIGGGAVVALLVLVLSLLATAAPVVLGLLSDAALRDRLGVLGALERDVVSETAGAPQLGAHDFSTPSTTDEVWGTFLEAVERIRADADDPLPEILGEGRAVTTVTDMPVAEAPRTRAVSMAFAPGIEDEIVLVEGRMPEPAPSYLPEPVASASIPGGTVGNRVEVVLSADTAEQMEWAVGETRSVGTPSVLVELVLVGAFEPIDPDAGYWEHVPSSLTPKIFDDGNRPREVTGMAFPHPASLVMSGLQGLYSTTVWFPTDTDRISAATAEDTAAALRKLTAVSHTIGSSSGGIGILSLRFQADVTGEIELALAQGASTVAVIAMIVAGPIGVAAAVLVLGCRLILERRRPSLRLLSARGASLGQLRGILGLEGVAAGVVPAAIGAAIAATVGAVVFGAAPTVADFVPALIVGLAPIAILVVLAPAAAERRARTDLDLGGSRVRLIVEGIVVVLTALTLVLLFVRGYSSGLDPLLAAAPLLLAITACLITLRLYPIPLHGIFDRARRSSGLDAFVGSARALREPSIGLTPVLALVVGVSVAVSSGILLSALQSGITHSARAQVGADMRVTGGSFTLEQLDRLRELDGVAAVTGISGAEPSTLDVNGAKRATSVFVVNAAELREVQGDEPGLLPPGASLEPGDGEPMRMVVAGATDRIIGGSDELRLGSVPAQVAGVTSGPSPIGARENWAAIDEAHAEDVLGRGPSDRTVLVRLETDAAPGAVEEQLRAAFAFDVRIDTADRIADRIQSGPAVQGVRWALLIATAVTALLSALAIVMTLTLATEPRNRLLALLRTLGAPRRAATSLALWEVGPPAVAAIVAGTVFGAIVPLVVLAAVDLRPFTASTVQPSYQLDPAILALTLGGFVALAAVLTAIALLVSRRIRAARALRTVEEGT</sequence>
<dbReference type="GO" id="GO:0022857">
    <property type="term" value="F:transmembrane transporter activity"/>
    <property type="evidence" value="ECO:0007669"/>
    <property type="project" value="TreeGrafter"/>
</dbReference>
<evidence type="ECO:0000256" key="6">
    <source>
        <dbReference type="ARBA" id="ARBA00038076"/>
    </source>
</evidence>
<dbReference type="InterPro" id="IPR050250">
    <property type="entry name" value="Macrolide_Exporter_MacB"/>
</dbReference>
<comment type="caution">
    <text evidence="9">The sequence shown here is derived from an EMBL/GenBank/DDBJ whole genome shotgun (WGS) entry which is preliminary data.</text>
</comment>
<organism evidence="9 10">
    <name type="scientific">Microbacterium immunditiarum</name>
    <dbReference type="NCBI Taxonomy" id="337480"/>
    <lineage>
        <taxon>Bacteria</taxon>
        <taxon>Bacillati</taxon>
        <taxon>Actinomycetota</taxon>
        <taxon>Actinomycetes</taxon>
        <taxon>Micrococcales</taxon>
        <taxon>Microbacteriaceae</taxon>
        <taxon>Microbacterium</taxon>
    </lineage>
</organism>
<feature type="transmembrane region" description="Helical" evidence="7">
    <location>
        <begin position="461"/>
        <end position="484"/>
    </location>
</feature>
<feature type="transmembrane region" description="Helical" evidence="7">
    <location>
        <begin position="831"/>
        <end position="853"/>
    </location>
</feature>
<dbReference type="GO" id="GO:0005886">
    <property type="term" value="C:plasma membrane"/>
    <property type="evidence" value="ECO:0007669"/>
    <property type="project" value="UniProtKB-SubCell"/>
</dbReference>
<feature type="transmembrane region" description="Helical" evidence="7">
    <location>
        <begin position="774"/>
        <end position="798"/>
    </location>
</feature>
<keyword evidence="5 7" id="KW-0472">Membrane</keyword>
<keyword evidence="2" id="KW-1003">Cell membrane</keyword>
<reference evidence="9 10" key="1">
    <citation type="submission" date="2020-07" db="EMBL/GenBank/DDBJ databases">
        <title>Sequencing the genomes of 1000 actinobacteria strains.</title>
        <authorList>
            <person name="Klenk H.-P."/>
        </authorList>
    </citation>
    <scope>NUCLEOTIDE SEQUENCE [LARGE SCALE GENOMIC DNA]</scope>
    <source>
        <strain evidence="9 10">DSM 24662</strain>
    </source>
</reference>
<dbReference type="PANTHER" id="PTHR30572:SF4">
    <property type="entry name" value="ABC TRANSPORTER PERMEASE YTRF"/>
    <property type="match status" value="1"/>
</dbReference>
<feature type="transmembrane region" description="Helical" evidence="7">
    <location>
        <begin position="873"/>
        <end position="896"/>
    </location>
</feature>
<evidence type="ECO:0000256" key="1">
    <source>
        <dbReference type="ARBA" id="ARBA00004651"/>
    </source>
</evidence>
<feature type="domain" description="ABC3 transporter permease C-terminal" evidence="8">
    <location>
        <begin position="778"/>
        <end position="898"/>
    </location>
</feature>
<keyword evidence="4 7" id="KW-1133">Transmembrane helix</keyword>
<comment type="similarity">
    <text evidence="6">Belongs to the ABC-4 integral membrane protein family.</text>
</comment>
<keyword evidence="3 7" id="KW-0812">Transmembrane</keyword>
<feature type="transmembrane region" description="Helical" evidence="7">
    <location>
        <begin position="391"/>
        <end position="416"/>
    </location>
</feature>
<feature type="transmembrane region" description="Helical" evidence="7">
    <location>
        <begin position="336"/>
        <end position="362"/>
    </location>
</feature>